<protein>
    <submittedName>
        <fullName evidence="2">Uncharacterized protein</fullName>
    </submittedName>
</protein>
<evidence type="ECO:0000313" key="2">
    <source>
        <dbReference type="EMBL" id="MBW4668980.1"/>
    </source>
</evidence>
<organism evidence="2 3">
    <name type="scientific">Cyanomargarita calcarea GSE-NOS-MK-12-04C</name>
    <dbReference type="NCBI Taxonomy" id="2839659"/>
    <lineage>
        <taxon>Bacteria</taxon>
        <taxon>Bacillati</taxon>
        <taxon>Cyanobacteriota</taxon>
        <taxon>Cyanophyceae</taxon>
        <taxon>Nostocales</taxon>
        <taxon>Cyanomargaritaceae</taxon>
        <taxon>Cyanomargarita</taxon>
    </lineage>
</organism>
<keyword evidence="1" id="KW-0812">Transmembrane</keyword>
<sequence length="62" mass="6926">MISLLKQYKRSLFWFISGLVMAVIVSFGISHQQPATAQQAPIAQQAAISEFAASHQEPNFYQ</sequence>
<name>A0A951QQP0_9CYAN</name>
<evidence type="ECO:0000256" key="1">
    <source>
        <dbReference type="SAM" id="Phobius"/>
    </source>
</evidence>
<gene>
    <name evidence="2" type="ORF">KME60_16535</name>
</gene>
<reference evidence="2" key="1">
    <citation type="submission" date="2021-05" db="EMBL/GenBank/DDBJ databases">
        <authorList>
            <person name="Pietrasiak N."/>
            <person name="Ward R."/>
            <person name="Stajich J.E."/>
            <person name="Kurbessoian T."/>
        </authorList>
    </citation>
    <scope>NUCLEOTIDE SEQUENCE</scope>
    <source>
        <strain evidence="2">GSE-NOS-MK-12-04C</strain>
    </source>
</reference>
<reference evidence="2" key="2">
    <citation type="journal article" date="2022" name="Microbiol. Resour. Announc.">
        <title>Metagenome Sequencing to Explore Phylogenomics of Terrestrial Cyanobacteria.</title>
        <authorList>
            <person name="Ward R.D."/>
            <person name="Stajich J.E."/>
            <person name="Johansen J.R."/>
            <person name="Huntemann M."/>
            <person name="Clum A."/>
            <person name="Foster B."/>
            <person name="Foster B."/>
            <person name="Roux S."/>
            <person name="Palaniappan K."/>
            <person name="Varghese N."/>
            <person name="Mukherjee S."/>
            <person name="Reddy T.B.K."/>
            <person name="Daum C."/>
            <person name="Copeland A."/>
            <person name="Chen I.A."/>
            <person name="Ivanova N.N."/>
            <person name="Kyrpides N.C."/>
            <person name="Shapiro N."/>
            <person name="Eloe-Fadrosh E.A."/>
            <person name="Pietrasiak N."/>
        </authorList>
    </citation>
    <scope>NUCLEOTIDE SEQUENCE</scope>
    <source>
        <strain evidence="2">GSE-NOS-MK-12-04C</strain>
    </source>
</reference>
<dbReference type="Proteomes" id="UP000729701">
    <property type="component" value="Unassembled WGS sequence"/>
</dbReference>
<keyword evidence="1" id="KW-1133">Transmembrane helix</keyword>
<dbReference type="EMBL" id="JAHHGZ010000017">
    <property type="protein sequence ID" value="MBW4668980.1"/>
    <property type="molecule type" value="Genomic_DNA"/>
</dbReference>
<keyword evidence="1" id="KW-0472">Membrane</keyword>
<dbReference type="AlphaFoldDB" id="A0A951QQP0"/>
<evidence type="ECO:0000313" key="3">
    <source>
        <dbReference type="Proteomes" id="UP000729701"/>
    </source>
</evidence>
<proteinExistence type="predicted"/>
<feature type="transmembrane region" description="Helical" evidence="1">
    <location>
        <begin position="12"/>
        <end position="29"/>
    </location>
</feature>
<accession>A0A951QQP0</accession>
<comment type="caution">
    <text evidence="2">The sequence shown here is derived from an EMBL/GenBank/DDBJ whole genome shotgun (WGS) entry which is preliminary data.</text>
</comment>